<evidence type="ECO:0000313" key="2">
    <source>
        <dbReference type="Proteomes" id="UP001168098"/>
    </source>
</evidence>
<evidence type="ECO:0000313" key="1">
    <source>
        <dbReference type="EMBL" id="KAJ9691018.1"/>
    </source>
</evidence>
<proteinExistence type="predicted"/>
<dbReference type="AlphaFoldDB" id="A0AA38ZMF4"/>
<sequence length="119" mass="13233">MREVAAQNRSITISDLTRVVHDDDLGGEILGSNILHIKTNIVTRQSLCQRLMVHFNWLDFSSGSTWPKGDNHSGFKSTSFNTSHWDNSYPTTGTVPSPRILNTSCRGRCNGLSDIQLSL</sequence>
<organism evidence="1 2">
    <name type="scientific">Vitis rotundifolia</name>
    <name type="common">Muscadine grape</name>
    <dbReference type="NCBI Taxonomy" id="103349"/>
    <lineage>
        <taxon>Eukaryota</taxon>
        <taxon>Viridiplantae</taxon>
        <taxon>Streptophyta</taxon>
        <taxon>Embryophyta</taxon>
        <taxon>Tracheophyta</taxon>
        <taxon>Spermatophyta</taxon>
        <taxon>Magnoliopsida</taxon>
        <taxon>eudicotyledons</taxon>
        <taxon>Gunneridae</taxon>
        <taxon>Pentapetalae</taxon>
        <taxon>rosids</taxon>
        <taxon>Vitales</taxon>
        <taxon>Vitaceae</taxon>
        <taxon>Viteae</taxon>
        <taxon>Vitis</taxon>
    </lineage>
</organism>
<dbReference type="EMBL" id="JARBHA010000010">
    <property type="protein sequence ID" value="KAJ9691018.1"/>
    <property type="molecule type" value="Genomic_DNA"/>
</dbReference>
<dbReference type="Proteomes" id="UP001168098">
    <property type="component" value="Unassembled WGS sequence"/>
</dbReference>
<keyword evidence="2" id="KW-1185">Reference proteome</keyword>
<comment type="caution">
    <text evidence="1">The sequence shown here is derived from an EMBL/GenBank/DDBJ whole genome shotgun (WGS) entry which is preliminary data.</text>
</comment>
<protein>
    <submittedName>
        <fullName evidence="1">Uncharacterized protein</fullName>
    </submittedName>
</protein>
<name>A0AA38ZMF4_VITRO</name>
<gene>
    <name evidence="1" type="ORF">PVL29_013270</name>
</gene>
<reference evidence="1 2" key="1">
    <citation type="journal article" date="2023" name="BMC Biotechnol.">
        <title>Vitis rotundifolia cv Carlos genome sequencing.</title>
        <authorList>
            <person name="Huff M."/>
            <person name="Hulse-Kemp A."/>
            <person name="Scheffler B."/>
            <person name="Youngblood R."/>
            <person name="Simpson S."/>
            <person name="Babiker E."/>
            <person name="Staton M."/>
        </authorList>
    </citation>
    <scope>NUCLEOTIDE SEQUENCE [LARGE SCALE GENOMIC DNA]</scope>
    <source>
        <tissue evidence="1">Leaf</tissue>
    </source>
</reference>
<accession>A0AA38ZMF4</accession>